<dbReference type="NCBIfam" id="TIGR00681">
    <property type="entry name" value="kdpC"/>
    <property type="match status" value="1"/>
</dbReference>
<keyword evidence="8 11" id="KW-1133">Transmembrane helix</keyword>
<evidence type="ECO:0000256" key="8">
    <source>
        <dbReference type="ARBA" id="ARBA00022989"/>
    </source>
</evidence>
<evidence type="ECO:0000256" key="9">
    <source>
        <dbReference type="ARBA" id="ARBA00023065"/>
    </source>
</evidence>
<sequence>MIFLNIISISIRLLLILTLITGILYPIVVTGFAERFFPFRSGGSKIVIQGKTVGSELIAQKFIKDEYFWPRPSVADYKTGASNASVTNASLRSKVEERKKILLEKHPEQTQVPPDLLFASGSGLDPHISPNSALFQINRVAKSRKLTEDQILRLKDIVEKSIEKGYIGENRINVLLLNLKMDSEFGTILE</sequence>
<organism evidence="12 13">
    <name type="scientific">Leptospira kirschneri str. H1</name>
    <dbReference type="NCBI Taxonomy" id="1049966"/>
    <lineage>
        <taxon>Bacteria</taxon>
        <taxon>Pseudomonadati</taxon>
        <taxon>Spirochaetota</taxon>
        <taxon>Spirochaetia</taxon>
        <taxon>Leptospirales</taxon>
        <taxon>Leptospiraceae</taxon>
        <taxon>Leptospira</taxon>
    </lineage>
</organism>
<evidence type="ECO:0000256" key="5">
    <source>
        <dbReference type="ARBA" id="ARBA00022741"/>
    </source>
</evidence>
<dbReference type="GO" id="GO:0005886">
    <property type="term" value="C:plasma membrane"/>
    <property type="evidence" value="ECO:0007669"/>
    <property type="project" value="UniProtKB-SubCell"/>
</dbReference>
<keyword evidence="10 11" id="KW-0472">Membrane</keyword>
<dbReference type="PIRSF" id="PIRSF001296">
    <property type="entry name" value="K_ATPase_KdpC"/>
    <property type="match status" value="1"/>
</dbReference>
<dbReference type="Pfam" id="PF02669">
    <property type="entry name" value="KdpC"/>
    <property type="match status" value="1"/>
</dbReference>
<dbReference type="EMBL" id="AHMY02000017">
    <property type="protein sequence ID" value="EKO16935.1"/>
    <property type="molecule type" value="Genomic_DNA"/>
</dbReference>
<evidence type="ECO:0000256" key="2">
    <source>
        <dbReference type="ARBA" id="ARBA00022475"/>
    </source>
</evidence>
<dbReference type="GO" id="GO:0005524">
    <property type="term" value="F:ATP binding"/>
    <property type="evidence" value="ECO:0007669"/>
    <property type="project" value="UniProtKB-UniRule"/>
</dbReference>
<keyword evidence="12" id="KW-0378">Hydrolase</keyword>
<dbReference type="PANTHER" id="PTHR30042">
    <property type="entry name" value="POTASSIUM-TRANSPORTING ATPASE C CHAIN"/>
    <property type="match status" value="1"/>
</dbReference>
<dbReference type="InterPro" id="IPR003820">
    <property type="entry name" value="KdpC"/>
</dbReference>
<keyword evidence="5 11" id="KW-0547">Nucleotide-binding</keyword>
<evidence type="ECO:0000256" key="6">
    <source>
        <dbReference type="ARBA" id="ARBA00022840"/>
    </source>
</evidence>
<comment type="function">
    <text evidence="11">Part of the high-affinity ATP-driven potassium transport (or Kdp) system, which catalyzes the hydrolysis of ATP coupled with the electrogenic transport of potassium into the cytoplasm. This subunit acts as a catalytic chaperone that increases the ATP-binding affinity of the ATP-hydrolyzing subunit KdpB by the formation of a transient KdpB/KdpC/ATP ternary complex.</text>
</comment>
<keyword evidence="1 11" id="KW-0813">Transport</keyword>
<reference evidence="12 13" key="1">
    <citation type="submission" date="2012-10" db="EMBL/GenBank/DDBJ databases">
        <authorList>
            <person name="Harkins D.M."/>
            <person name="Durkin A.S."/>
            <person name="Brinkac L.M."/>
            <person name="Selengut J.D."/>
            <person name="Sanka R."/>
            <person name="DePew J."/>
            <person name="Purushe J."/>
            <person name="Peacock S.J."/>
            <person name="Thaipadungpanit J."/>
            <person name="Wuthiekanun V.W."/>
            <person name="Day N.P."/>
            <person name="Vinetz J.M."/>
            <person name="Sutton G.G."/>
            <person name="Nelson W.C."/>
            <person name="Fouts D.E."/>
        </authorList>
    </citation>
    <scope>NUCLEOTIDE SEQUENCE [LARGE SCALE GENOMIC DNA]</scope>
    <source>
        <strain evidence="12 13">H1</strain>
    </source>
</reference>
<comment type="subcellular location">
    <subcellularLocation>
        <location evidence="11">Cell membrane</location>
        <topology evidence="11">Single-pass membrane protein</topology>
    </subcellularLocation>
</comment>
<comment type="similarity">
    <text evidence="11">Belongs to the KdpC family.</text>
</comment>
<dbReference type="Proteomes" id="UP000006253">
    <property type="component" value="Unassembled WGS sequence"/>
</dbReference>
<protein>
    <recommendedName>
        <fullName evidence="11">Potassium-transporting ATPase KdpC subunit</fullName>
    </recommendedName>
    <alternativeName>
        <fullName evidence="11">ATP phosphohydrolase [potassium-transporting] C chain</fullName>
    </alternativeName>
    <alternativeName>
        <fullName evidence="11">Potassium-binding and translocating subunit C</fullName>
    </alternativeName>
    <alternativeName>
        <fullName evidence="11">Potassium-translocating ATPase C chain</fullName>
    </alternativeName>
</protein>
<dbReference type="AlphaFoldDB" id="A0A0E2B6H6"/>
<evidence type="ECO:0000313" key="13">
    <source>
        <dbReference type="Proteomes" id="UP000006253"/>
    </source>
</evidence>
<keyword evidence="9 11" id="KW-0406">Ion transport</keyword>
<proteinExistence type="inferred from homology"/>
<keyword evidence="2 11" id="KW-1003">Cell membrane</keyword>
<gene>
    <name evidence="11 12" type="primary">kdpC</name>
    <name evidence="12" type="ORF">LEP1GSC081_0708</name>
</gene>
<dbReference type="PANTHER" id="PTHR30042:SF2">
    <property type="entry name" value="POTASSIUM-TRANSPORTING ATPASE KDPC SUBUNIT"/>
    <property type="match status" value="1"/>
</dbReference>
<evidence type="ECO:0000256" key="3">
    <source>
        <dbReference type="ARBA" id="ARBA00022538"/>
    </source>
</evidence>
<comment type="caution">
    <text evidence="12">The sequence shown here is derived from an EMBL/GenBank/DDBJ whole genome shotgun (WGS) entry which is preliminary data.</text>
</comment>
<evidence type="ECO:0000256" key="10">
    <source>
        <dbReference type="ARBA" id="ARBA00023136"/>
    </source>
</evidence>
<comment type="subunit">
    <text evidence="11">The system is composed of three essential subunits: KdpA, KdpB and KdpC.</text>
</comment>
<dbReference type="GO" id="GO:0008556">
    <property type="term" value="F:P-type potassium transmembrane transporter activity"/>
    <property type="evidence" value="ECO:0007669"/>
    <property type="project" value="InterPro"/>
</dbReference>
<evidence type="ECO:0000256" key="11">
    <source>
        <dbReference type="HAMAP-Rule" id="MF_00276"/>
    </source>
</evidence>
<keyword evidence="6 11" id="KW-0067">ATP-binding</keyword>
<dbReference type="GO" id="GO:0016787">
    <property type="term" value="F:hydrolase activity"/>
    <property type="evidence" value="ECO:0007669"/>
    <property type="project" value="UniProtKB-KW"/>
</dbReference>
<keyword evidence="3 11" id="KW-0633">Potassium transport</keyword>
<evidence type="ECO:0000256" key="4">
    <source>
        <dbReference type="ARBA" id="ARBA00022692"/>
    </source>
</evidence>
<accession>A0A0E2B6H6</accession>
<dbReference type="HAMAP" id="MF_00276">
    <property type="entry name" value="KdpC"/>
    <property type="match status" value="1"/>
</dbReference>
<evidence type="ECO:0000313" key="12">
    <source>
        <dbReference type="EMBL" id="EKO16935.1"/>
    </source>
</evidence>
<keyword evidence="7 11" id="KW-0630">Potassium</keyword>
<evidence type="ECO:0000256" key="7">
    <source>
        <dbReference type="ARBA" id="ARBA00022958"/>
    </source>
</evidence>
<dbReference type="RefSeq" id="WP_004764578.1">
    <property type="nucleotide sequence ID" value="NZ_AHMY02000017.1"/>
</dbReference>
<evidence type="ECO:0000256" key="1">
    <source>
        <dbReference type="ARBA" id="ARBA00022448"/>
    </source>
</evidence>
<keyword evidence="4 11" id="KW-0812">Transmembrane</keyword>
<dbReference type="NCBIfam" id="NF001454">
    <property type="entry name" value="PRK00315.1"/>
    <property type="match status" value="1"/>
</dbReference>
<name>A0A0E2B6H6_9LEPT</name>